<evidence type="ECO:0000256" key="1">
    <source>
        <dbReference type="SAM" id="MobiDB-lite"/>
    </source>
</evidence>
<dbReference type="Proteomes" id="UP001162131">
    <property type="component" value="Unassembled WGS sequence"/>
</dbReference>
<accession>A0AAU9K5L7</accession>
<gene>
    <name evidence="2" type="ORF">BSTOLATCC_MIC46461</name>
</gene>
<comment type="caution">
    <text evidence="2">The sequence shown here is derived from an EMBL/GenBank/DDBJ whole genome shotgun (WGS) entry which is preliminary data.</text>
</comment>
<feature type="compositionally biased region" description="Basic and acidic residues" evidence="1">
    <location>
        <begin position="172"/>
        <end position="184"/>
    </location>
</feature>
<evidence type="ECO:0000313" key="3">
    <source>
        <dbReference type="Proteomes" id="UP001162131"/>
    </source>
</evidence>
<keyword evidence="3" id="KW-1185">Reference proteome</keyword>
<feature type="compositionally biased region" description="Basic and acidic residues" evidence="1">
    <location>
        <begin position="193"/>
        <end position="208"/>
    </location>
</feature>
<protein>
    <submittedName>
        <fullName evidence="2">Uncharacterized protein</fullName>
    </submittedName>
</protein>
<name>A0AAU9K5L7_9CILI</name>
<proteinExistence type="predicted"/>
<feature type="region of interest" description="Disordered" evidence="1">
    <location>
        <begin position="164"/>
        <end position="208"/>
    </location>
</feature>
<sequence>MRKEDSEEYVQKAYQFIKGHPLWYNLFFASVSESSGPIDEKNFVEAIIDLLDTASYNFKEISIDFNNIVKDDHDVLQAMYWLIKSNGSIPISSLTKYLPGEILSGNVFKVVYKKRFVDFQSNIHRIYASINFGLFEYPGLETKSFEKFCEDFNLKFKELDELRPTQTSSGQKLEKDGLNDEAKKTTRISPGLKLEKDGLGDEAKKTDL</sequence>
<dbReference type="AlphaFoldDB" id="A0AAU9K5L7"/>
<evidence type="ECO:0000313" key="2">
    <source>
        <dbReference type="EMBL" id="CAG9328460.1"/>
    </source>
</evidence>
<dbReference type="EMBL" id="CAJZBQ010000046">
    <property type="protein sequence ID" value="CAG9328460.1"/>
    <property type="molecule type" value="Genomic_DNA"/>
</dbReference>
<reference evidence="2" key="1">
    <citation type="submission" date="2021-09" db="EMBL/GenBank/DDBJ databases">
        <authorList>
            <consortium name="AG Swart"/>
            <person name="Singh M."/>
            <person name="Singh A."/>
            <person name="Seah K."/>
            <person name="Emmerich C."/>
        </authorList>
    </citation>
    <scope>NUCLEOTIDE SEQUENCE</scope>
    <source>
        <strain evidence="2">ATCC30299</strain>
    </source>
</reference>
<organism evidence="2 3">
    <name type="scientific">Blepharisma stoltei</name>
    <dbReference type="NCBI Taxonomy" id="1481888"/>
    <lineage>
        <taxon>Eukaryota</taxon>
        <taxon>Sar</taxon>
        <taxon>Alveolata</taxon>
        <taxon>Ciliophora</taxon>
        <taxon>Postciliodesmatophora</taxon>
        <taxon>Heterotrichea</taxon>
        <taxon>Heterotrichida</taxon>
        <taxon>Blepharismidae</taxon>
        <taxon>Blepharisma</taxon>
    </lineage>
</organism>